<dbReference type="NCBIfam" id="TIGR01909">
    <property type="entry name" value="C_GCAxxG_C_C"/>
    <property type="match status" value="1"/>
</dbReference>
<dbReference type="Pfam" id="PF09719">
    <property type="entry name" value="C_GCAxxG_C_C"/>
    <property type="match status" value="1"/>
</dbReference>
<sequence>MTDHREKIIRQIRERAENLYHTHQFFCTESVVVAINEGLGGALSEDQAVAIASGFPLGVGEAGCMCGALSGGILSVGLVLGKNGPYRNRRTVREASGELHDRFKGRFRSTCCRVLTRKVRHTPRIHFEQCAELTGAGAEMAARMILEKRPGLVSQISPARRLRRDSGLAAFFISLGKLFR</sequence>
<evidence type="ECO:0000313" key="1">
    <source>
        <dbReference type="EMBL" id="GBC63201.1"/>
    </source>
</evidence>
<dbReference type="InterPro" id="IPR010181">
    <property type="entry name" value="CGCAxxGCC_motif"/>
</dbReference>
<dbReference type="SUPFAM" id="SSF48695">
    <property type="entry name" value="Multiheme cytochromes"/>
    <property type="match status" value="1"/>
</dbReference>
<proteinExistence type="predicted"/>
<dbReference type="InterPro" id="IPR036280">
    <property type="entry name" value="Multihaem_cyt_sf"/>
</dbReference>
<organism evidence="1 2">
    <name type="scientific">Desulfonema ishimotonii</name>
    <dbReference type="NCBI Taxonomy" id="45657"/>
    <lineage>
        <taxon>Bacteria</taxon>
        <taxon>Pseudomonadati</taxon>
        <taxon>Thermodesulfobacteriota</taxon>
        <taxon>Desulfobacteria</taxon>
        <taxon>Desulfobacterales</taxon>
        <taxon>Desulfococcaceae</taxon>
        <taxon>Desulfonema</taxon>
    </lineage>
</organism>
<reference evidence="2" key="1">
    <citation type="submission" date="2017-11" db="EMBL/GenBank/DDBJ databases">
        <authorList>
            <person name="Watanabe M."/>
            <person name="Kojima H."/>
        </authorList>
    </citation>
    <scope>NUCLEOTIDE SEQUENCE [LARGE SCALE GENOMIC DNA]</scope>
    <source>
        <strain evidence="2">Tokyo 01</strain>
    </source>
</reference>
<dbReference type="AlphaFoldDB" id="A0A401G1V7"/>
<reference evidence="2" key="2">
    <citation type="submission" date="2019-01" db="EMBL/GenBank/DDBJ databases">
        <title>Genome sequence of Desulfonema ishimotonii strain Tokyo 01.</title>
        <authorList>
            <person name="Fukui M."/>
        </authorList>
    </citation>
    <scope>NUCLEOTIDE SEQUENCE [LARGE SCALE GENOMIC DNA]</scope>
    <source>
        <strain evidence="2">Tokyo 01</strain>
    </source>
</reference>
<dbReference type="RefSeq" id="WP_124330300.1">
    <property type="nucleotide sequence ID" value="NZ_BEXT01000001.1"/>
</dbReference>
<name>A0A401G1V7_9BACT</name>
<dbReference type="EMBL" id="BEXT01000001">
    <property type="protein sequence ID" value="GBC63201.1"/>
    <property type="molecule type" value="Genomic_DNA"/>
</dbReference>
<accession>A0A401G1V7</accession>
<comment type="caution">
    <text evidence="1">The sequence shown here is derived from an EMBL/GenBank/DDBJ whole genome shotgun (WGS) entry which is preliminary data.</text>
</comment>
<evidence type="ECO:0000313" key="2">
    <source>
        <dbReference type="Proteomes" id="UP000288096"/>
    </source>
</evidence>
<keyword evidence="2" id="KW-1185">Reference proteome</keyword>
<dbReference type="Proteomes" id="UP000288096">
    <property type="component" value="Unassembled WGS sequence"/>
</dbReference>
<gene>
    <name evidence="1" type="ORF">DENIS_4195</name>
</gene>
<dbReference type="OrthoDB" id="3192408at2"/>
<protein>
    <submittedName>
        <fullName evidence="1">C_GCAxxG_C_C family protein</fullName>
    </submittedName>
</protein>